<accession>W9GSX8</accession>
<dbReference type="EMBL" id="AVFL01000071">
    <property type="protein sequence ID" value="EWY35771.1"/>
    <property type="molecule type" value="Genomic_DNA"/>
</dbReference>
<name>W9GSX8_9PROT</name>
<sequence length="41" mass="4630">MRGTAWDPLFRKDELCGGIMDSWNSTEVPTFTLIKPKGAFI</sequence>
<organism evidence="1 2">
    <name type="scientific">Skermanella stibiiresistens SB22</name>
    <dbReference type="NCBI Taxonomy" id="1385369"/>
    <lineage>
        <taxon>Bacteria</taxon>
        <taxon>Pseudomonadati</taxon>
        <taxon>Pseudomonadota</taxon>
        <taxon>Alphaproteobacteria</taxon>
        <taxon>Rhodospirillales</taxon>
        <taxon>Azospirillaceae</taxon>
        <taxon>Skermanella</taxon>
    </lineage>
</organism>
<protein>
    <submittedName>
        <fullName evidence="1">Uncharacterized protein</fullName>
    </submittedName>
</protein>
<comment type="caution">
    <text evidence="1">The sequence shown here is derived from an EMBL/GenBank/DDBJ whole genome shotgun (WGS) entry which is preliminary data.</text>
</comment>
<dbReference type="Proteomes" id="UP000019486">
    <property type="component" value="Unassembled WGS sequence"/>
</dbReference>
<proteinExistence type="predicted"/>
<gene>
    <name evidence="1" type="ORF">N825_34405</name>
</gene>
<reference evidence="1 2" key="1">
    <citation type="submission" date="2013-08" db="EMBL/GenBank/DDBJ databases">
        <title>The genome sequence of Skermanella stibiiresistens.</title>
        <authorList>
            <person name="Zhu W."/>
            <person name="Wang G."/>
        </authorList>
    </citation>
    <scope>NUCLEOTIDE SEQUENCE [LARGE SCALE GENOMIC DNA]</scope>
    <source>
        <strain evidence="1 2">SB22</strain>
    </source>
</reference>
<keyword evidence="2" id="KW-1185">Reference proteome</keyword>
<evidence type="ECO:0000313" key="2">
    <source>
        <dbReference type="Proteomes" id="UP000019486"/>
    </source>
</evidence>
<evidence type="ECO:0000313" key="1">
    <source>
        <dbReference type="EMBL" id="EWY35771.1"/>
    </source>
</evidence>
<dbReference type="AlphaFoldDB" id="W9GSX8"/>